<proteinExistence type="predicted"/>
<dbReference type="InterPro" id="IPR001387">
    <property type="entry name" value="Cro/C1-type_HTH"/>
</dbReference>
<dbReference type="Pfam" id="PF13443">
    <property type="entry name" value="HTH_26"/>
    <property type="match status" value="1"/>
</dbReference>
<comment type="caution">
    <text evidence="3">The sequence shown here is derived from an EMBL/GenBank/DDBJ whole genome shotgun (WGS) entry which is preliminary data.</text>
</comment>
<sequence>MSIGQNIRMEAKKQHLNFKQLAEKAEMPYTSLYSIVKRDSYCVRAVSLYKVARALNVSMESLLDKAAIQTELTEQPKPVKKRKKAKKKAKKAKSLS</sequence>
<reference evidence="3 4" key="1">
    <citation type="submission" date="2020-07" db="EMBL/GenBank/DDBJ databases">
        <title>Organ Donor 1.</title>
        <authorList>
            <person name="Marsh A.J."/>
            <person name="Azcarate-Peril M.A."/>
        </authorList>
    </citation>
    <scope>NUCLEOTIDE SEQUENCE [LARGE SCALE GENOMIC DNA]</scope>
    <source>
        <strain evidence="3 4">AMC0717</strain>
    </source>
</reference>
<gene>
    <name evidence="3" type="ORF">H0N91_17005</name>
</gene>
<dbReference type="InterPro" id="IPR010982">
    <property type="entry name" value="Lambda_DNA-bd_dom_sf"/>
</dbReference>
<feature type="region of interest" description="Disordered" evidence="1">
    <location>
        <begin position="74"/>
        <end position="96"/>
    </location>
</feature>
<feature type="domain" description="HTH cro/C1-type" evidence="2">
    <location>
        <begin position="7"/>
        <end position="62"/>
    </location>
</feature>
<dbReference type="AlphaFoldDB" id="A0A853JT69"/>
<dbReference type="Proteomes" id="UP000586254">
    <property type="component" value="Unassembled WGS sequence"/>
</dbReference>
<organism evidence="3 4">
    <name type="scientific">Eubacterium callanderi</name>
    <dbReference type="NCBI Taxonomy" id="53442"/>
    <lineage>
        <taxon>Bacteria</taxon>
        <taxon>Bacillati</taxon>
        <taxon>Bacillota</taxon>
        <taxon>Clostridia</taxon>
        <taxon>Eubacteriales</taxon>
        <taxon>Eubacteriaceae</taxon>
        <taxon>Eubacterium</taxon>
    </lineage>
</organism>
<dbReference type="CDD" id="cd00093">
    <property type="entry name" value="HTH_XRE"/>
    <property type="match status" value="1"/>
</dbReference>
<evidence type="ECO:0000313" key="4">
    <source>
        <dbReference type="Proteomes" id="UP000586254"/>
    </source>
</evidence>
<dbReference type="RefSeq" id="WP_180494035.1">
    <property type="nucleotide sequence ID" value="NZ_JACCKS010000025.1"/>
</dbReference>
<dbReference type="GO" id="GO:0003677">
    <property type="term" value="F:DNA binding"/>
    <property type="evidence" value="ECO:0007669"/>
    <property type="project" value="InterPro"/>
</dbReference>
<dbReference type="SUPFAM" id="SSF47413">
    <property type="entry name" value="lambda repressor-like DNA-binding domains"/>
    <property type="match status" value="1"/>
</dbReference>
<dbReference type="PROSITE" id="PS50943">
    <property type="entry name" value="HTH_CROC1"/>
    <property type="match status" value="1"/>
</dbReference>
<evidence type="ECO:0000256" key="1">
    <source>
        <dbReference type="SAM" id="MobiDB-lite"/>
    </source>
</evidence>
<evidence type="ECO:0000313" key="3">
    <source>
        <dbReference type="EMBL" id="NZA39778.1"/>
    </source>
</evidence>
<protein>
    <submittedName>
        <fullName evidence="3">Helix-turn-helix transcriptional regulator</fullName>
    </submittedName>
</protein>
<name>A0A853JT69_9FIRM</name>
<dbReference type="Gene3D" id="1.10.260.40">
    <property type="entry name" value="lambda repressor-like DNA-binding domains"/>
    <property type="match status" value="1"/>
</dbReference>
<accession>A0A853JT69</accession>
<evidence type="ECO:0000259" key="2">
    <source>
        <dbReference type="PROSITE" id="PS50943"/>
    </source>
</evidence>
<dbReference type="EMBL" id="JACCKS010000025">
    <property type="protein sequence ID" value="NZA39778.1"/>
    <property type="molecule type" value="Genomic_DNA"/>
</dbReference>
<feature type="compositionally biased region" description="Basic residues" evidence="1">
    <location>
        <begin position="78"/>
        <end position="96"/>
    </location>
</feature>